<keyword evidence="8" id="KW-1185">Reference proteome</keyword>
<dbReference type="Pfam" id="PF00440">
    <property type="entry name" value="TetR_N"/>
    <property type="match status" value="1"/>
</dbReference>
<feature type="domain" description="HTH tetR-type" evidence="6">
    <location>
        <begin position="15"/>
        <end position="75"/>
    </location>
</feature>
<dbReference type="OrthoDB" id="163058at2"/>
<dbReference type="PANTHER" id="PTHR30055:SF226">
    <property type="entry name" value="HTH-TYPE TRANSCRIPTIONAL REGULATOR PKSA"/>
    <property type="match status" value="1"/>
</dbReference>
<dbReference type="Gene3D" id="1.10.357.10">
    <property type="entry name" value="Tetracycline Repressor, domain 2"/>
    <property type="match status" value="1"/>
</dbReference>
<evidence type="ECO:0000256" key="4">
    <source>
        <dbReference type="ARBA" id="ARBA00023163"/>
    </source>
</evidence>
<dbReference type="KEGG" id="kbs:EPA93_22890"/>
<organism evidence="7 8">
    <name type="scientific">Ktedonosporobacter rubrisoli</name>
    <dbReference type="NCBI Taxonomy" id="2509675"/>
    <lineage>
        <taxon>Bacteria</taxon>
        <taxon>Bacillati</taxon>
        <taxon>Chloroflexota</taxon>
        <taxon>Ktedonobacteria</taxon>
        <taxon>Ktedonobacterales</taxon>
        <taxon>Ktedonosporobacteraceae</taxon>
        <taxon>Ktedonosporobacter</taxon>
    </lineage>
</organism>
<sequence>MSKQDTTSKHSEEPQETRKRIISAAARVLAEKGYDATTLREISREADAAPGLVHYYFGGKDQLLVEVLKSMGELHMQEGRELLKNVTPERFMEVAFALSATRLAEQPEAYRLRYELFSLGLHNARLSPGVRDLLAEGRDVIGQVVSWGQQLGAVSPSANRDALASLLLAVFDGLALQKMMDPTVDVDAVYQLLAQMIRGLPSDEK</sequence>
<dbReference type="InterPro" id="IPR009057">
    <property type="entry name" value="Homeodomain-like_sf"/>
</dbReference>
<evidence type="ECO:0000256" key="3">
    <source>
        <dbReference type="ARBA" id="ARBA00023125"/>
    </source>
</evidence>
<dbReference type="EMBL" id="CP035758">
    <property type="protein sequence ID" value="QBD78678.1"/>
    <property type="molecule type" value="Genomic_DNA"/>
</dbReference>
<dbReference type="InterPro" id="IPR023772">
    <property type="entry name" value="DNA-bd_HTH_TetR-type_CS"/>
</dbReference>
<dbReference type="RefSeq" id="WP_129889731.1">
    <property type="nucleotide sequence ID" value="NZ_CP035758.1"/>
</dbReference>
<proteinExistence type="predicted"/>
<evidence type="ECO:0000313" key="7">
    <source>
        <dbReference type="EMBL" id="QBD78678.1"/>
    </source>
</evidence>
<dbReference type="PANTHER" id="PTHR30055">
    <property type="entry name" value="HTH-TYPE TRANSCRIPTIONAL REGULATOR RUTR"/>
    <property type="match status" value="1"/>
</dbReference>
<dbReference type="InterPro" id="IPR039538">
    <property type="entry name" value="BetI_C"/>
</dbReference>
<reference evidence="7 8" key="1">
    <citation type="submission" date="2019-01" db="EMBL/GenBank/DDBJ databases">
        <title>Ktedonosporobacter rubrisoli SCAWS-G2.</title>
        <authorList>
            <person name="Huang Y."/>
            <person name="Yan B."/>
        </authorList>
    </citation>
    <scope>NUCLEOTIDE SEQUENCE [LARGE SCALE GENOMIC DNA]</scope>
    <source>
        <strain evidence="7 8">SCAWS-G2</strain>
    </source>
</reference>
<dbReference type="PRINTS" id="PR00455">
    <property type="entry name" value="HTHTETR"/>
</dbReference>
<keyword evidence="1" id="KW-0678">Repressor</keyword>
<gene>
    <name evidence="7" type="ORF">EPA93_22890</name>
</gene>
<accession>A0A4P6JSY9</accession>
<dbReference type="Pfam" id="PF13977">
    <property type="entry name" value="TetR_C_6"/>
    <property type="match status" value="1"/>
</dbReference>
<dbReference type="InterPro" id="IPR050109">
    <property type="entry name" value="HTH-type_TetR-like_transc_reg"/>
</dbReference>
<name>A0A4P6JSY9_KTERU</name>
<protein>
    <submittedName>
        <fullName evidence="7">TetR/AcrR family transcriptional regulator</fullName>
    </submittedName>
</protein>
<dbReference type="AlphaFoldDB" id="A0A4P6JSY9"/>
<keyword evidence="3 5" id="KW-0238">DNA-binding</keyword>
<dbReference type="PROSITE" id="PS01081">
    <property type="entry name" value="HTH_TETR_1"/>
    <property type="match status" value="1"/>
</dbReference>
<evidence type="ECO:0000256" key="1">
    <source>
        <dbReference type="ARBA" id="ARBA00022491"/>
    </source>
</evidence>
<feature type="DNA-binding region" description="H-T-H motif" evidence="5">
    <location>
        <begin position="38"/>
        <end position="57"/>
    </location>
</feature>
<keyword evidence="2" id="KW-0805">Transcription regulation</keyword>
<dbReference type="PROSITE" id="PS50977">
    <property type="entry name" value="HTH_TETR_2"/>
    <property type="match status" value="1"/>
</dbReference>
<keyword evidence="4" id="KW-0804">Transcription</keyword>
<evidence type="ECO:0000259" key="6">
    <source>
        <dbReference type="PROSITE" id="PS50977"/>
    </source>
</evidence>
<dbReference type="GO" id="GO:0003700">
    <property type="term" value="F:DNA-binding transcription factor activity"/>
    <property type="evidence" value="ECO:0007669"/>
    <property type="project" value="TreeGrafter"/>
</dbReference>
<dbReference type="InterPro" id="IPR036271">
    <property type="entry name" value="Tet_transcr_reg_TetR-rel_C_sf"/>
</dbReference>
<evidence type="ECO:0000256" key="2">
    <source>
        <dbReference type="ARBA" id="ARBA00023015"/>
    </source>
</evidence>
<evidence type="ECO:0000313" key="8">
    <source>
        <dbReference type="Proteomes" id="UP000290365"/>
    </source>
</evidence>
<evidence type="ECO:0000256" key="5">
    <source>
        <dbReference type="PROSITE-ProRule" id="PRU00335"/>
    </source>
</evidence>
<dbReference type="InterPro" id="IPR001647">
    <property type="entry name" value="HTH_TetR"/>
</dbReference>
<dbReference type="GO" id="GO:0000976">
    <property type="term" value="F:transcription cis-regulatory region binding"/>
    <property type="evidence" value="ECO:0007669"/>
    <property type="project" value="TreeGrafter"/>
</dbReference>
<dbReference type="SUPFAM" id="SSF48498">
    <property type="entry name" value="Tetracyclin repressor-like, C-terminal domain"/>
    <property type="match status" value="1"/>
</dbReference>
<dbReference type="Proteomes" id="UP000290365">
    <property type="component" value="Chromosome"/>
</dbReference>
<dbReference type="SUPFAM" id="SSF46689">
    <property type="entry name" value="Homeodomain-like"/>
    <property type="match status" value="1"/>
</dbReference>